<evidence type="ECO:0000256" key="1">
    <source>
        <dbReference type="SAM" id="MobiDB-lite"/>
    </source>
</evidence>
<accession>A0ABV1WYT8</accession>
<dbReference type="RefSeq" id="WP_350783062.1">
    <property type="nucleotide sequence ID" value="NZ_JBEPEK010000146.1"/>
</dbReference>
<evidence type="ECO:0000259" key="2">
    <source>
        <dbReference type="Pfam" id="PF03793"/>
    </source>
</evidence>
<name>A0ABV1WYT8_9ACTN</name>
<evidence type="ECO:0000313" key="5">
    <source>
        <dbReference type="Proteomes" id="UP001474181"/>
    </source>
</evidence>
<dbReference type="Pfam" id="PF20568">
    <property type="entry name" value="DUF6777"/>
    <property type="match status" value="1"/>
</dbReference>
<proteinExistence type="predicted"/>
<reference evidence="4 5" key="1">
    <citation type="submission" date="2024-06" db="EMBL/GenBank/DDBJ databases">
        <title>The Natural Products Discovery Center: Release of the First 8490 Sequenced Strains for Exploring Actinobacteria Biosynthetic Diversity.</title>
        <authorList>
            <person name="Kalkreuter E."/>
            <person name="Kautsar S.A."/>
            <person name="Yang D."/>
            <person name="Bader C.D."/>
            <person name="Teijaro C.N."/>
            <person name="Fluegel L."/>
            <person name="Davis C.M."/>
            <person name="Simpson J.R."/>
            <person name="Lauterbach L."/>
            <person name="Steele A.D."/>
            <person name="Gui C."/>
            <person name="Meng S."/>
            <person name="Li G."/>
            <person name="Viehrig K."/>
            <person name="Ye F."/>
            <person name="Su P."/>
            <person name="Kiefer A.F."/>
            <person name="Nichols A."/>
            <person name="Cepeda A.J."/>
            <person name="Yan W."/>
            <person name="Fan B."/>
            <person name="Jiang Y."/>
            <person name="Adhikari A."/>
            <person name="Zheng C.-J."/>
            <person name="Schuster L."/>
            <person name="Cowan T.M."/>
            <person name="Smanski M.J."/>
            <person name="Chevrette M.G."/>
            <person name="De Carvalho L.P.S."/>
            <person name="Shen B."/>
        </authorList>
    </citation>
    <scope>NUCLEOTIDE SEQUENCE [LARGE SCALE GENOMIC DNA]</scope>
    <source>
        <strain evidence="4 5">NPDC000234</strain>
    </source>
</reference>
<feature type="domain" description="DUF6777" evidence="3">
    <location>
        <begin position="39"/>
        <end position="203"/>
    </location>
</feature>
<dbReference type="EMBL" id="JBEPEK010000146">
    <property type="protein sequence ID" value="MER7181943.1"/>
    <property type="molecule type" value="Genomic_DNA"/>
</dbReference>
<evidence type="ECO:0000259" key="3">
    <source>
        <dbReference type="Pfam" id="PF20568"/>
    </source>
</evidence>
<feature type="compositionally biased region" description="Low complexity" evidence="1">
    <location>
        <begin position="317"/>
        <end position="379"/>
    </location>
</feature>
<keyword evidence="5" id="KW-1185">Reference proteome</keyword>
<dbReference type="InterPro" id="IPR046704">
    <property type="entry name" value="DUF6777"/>
</dbReference>
<dbReference type="InterPro" id="IPR005543">
    <property type="entry name" value="PASTA_dom"/>
</dbReference>
<feature type="domain" description="PASTA" evidence="2">
    <location>
        <begin position="222"/>
        <end position="280"/>
    </location>
</feature>
<protein>
    <submittedName>
        <fullName evidence="4">DUF6777 domain-containing protein</fullName>
    </submittedName>
</protein>
<feature type="compositionally biased region" description="Low complexity" evidence="1">
    <location>
        <begin position="300"/>
        <end position="309"/>
    </location>
</feature>
<dbReference type="Proteomes" id="UP001474181">
    <property type="component" value="Unassembled WGS sequence"/>
</dbReference>
<dbReference type="Gene3D" id="3.30.10.20">
    <property type="match status" value="1"/>
</dbReference>
<evidence type="ECO:0000313" key="4">
    <source>
        <dbReference type="EMBL" id="MER7181943.1"/>
    </source>
</evidence>
<organism evidence="4 5">
    <name type="scientific">Streptomyces hyaluromycini</name>
    <dbReference type="NCBI Taxonomy" id="1377993"/>
    <lineage>
        <taxon>Bacteria</taxon>
        <taxon>Bacillati</taxon>
        <taxon>Actinomycetota</taxon>
        <taxon>Actinomycetes</taxon>
        <taxon>Kitasatosporales</taxon>
        <taxon>Streptomycetaceae</taxon>
        <taxon>Streptomyces</taxon>
    </lineage>
</organism>
<feature type="region of interest" description="Disordered" evidence="1">
    <location>
        <begin position="281"/>
        <end position="408"/>
    </location>
</feature>
<dbReference type="Pfam" id="PF03793">
    <property type="entry name" value="PASTA"/>
    <property type="match status" value="1"/>
</dbReference>
<feature type="compositionally biased region" description="Gly residues" evidence="1">
    <location>
        <begin position="281"/>
        <end position="299"/>
    </location>
</feature>
<comment type="caution">
    <text evidence="4">The sequence shown here is derived from an EMBL/GenBank/DDBJ whole genome shotgun (WGS) entry which is preliminary data.</text>
</comment>
<gene>
    <name evidence="4" type="ORF">ABT404_21070</name>
</gene>
<sequence>MVEAVAAGVSTLNPFVDEHQGLGHDVQVRSLPVRGHIQQGDSPGLYGGTREPTICDVEKLKAFLTDPANHRKAQAWAGVLHITTAQIPDYLDRLTPVLLRHDTLVENHDYKDGTATPFNSLLQAGIAVLVDRQGQPTVKCSCGNPLLPFKGDPGHIKVEFRHGNKKWPGYDRDEVTTVRPTARPLEQLALVDVTDPARGVERPVGTEGARDTVFRTGDRHAMPEVAGTSFGEASRLLADAGLAAASDGPELPPDDARVLGSDPVAGTPLAFGEYVTLRVAEGGGGEAPSGSGGGEGSDGPSGSSLATSSGSGGGDSGSPSSPPSSSASSSPSGDSSPDVSPSPSPSSSAPSSSAPSSSAPMSSSSSFVSPSSVSPDTSSEPPPVTRTAGSGPTSEVPVPDDGAGTGTA</sequence>